<comment type="caution">
    <text evidence="2">The sequence shown here is derived from an EMBL/GenBank/DDBJ whole genome shotgun (WGS) entry which is preliminary data.</text>
</comment>
<proteinExistence type="predicted"/>
<reference evidence="3" key="1">
    <citation type="submission" date="2013-09" db="EMBL/GenBank/DDBJ databases">
        <title>Corchorus olitorius genome sequencing.</title>
        <authorList>
            <person name="Alam M."/>
            <person name="Haque M.S."/>
            <person name="Islam M.S."/>
            <person name="Emdad E.M."/>
            <person name="Islam M.M."/>
            <person name="Ahmed B."/>
            <person name="Halim A."/>
            <person name="Hossen Q.M.M."/>
            <person name="Hossain M.Z."/>
            <person name="Ahmed R."/>
            <person name="Khan M.M."/>
            <person name="Islam R."/>
            <person name="Rashid M.M."/>
            <person name="Khan S.A."/>
            <person name="Rahman M.S."/>
            <person name="Alam M."/>
            <person name="Yahiya A.S."/>
            <person name="Khan M.S."/>
            <person name="Azam M.S."/>
            <person name="Haque T."/>
            <person name="Lashkar M.Z.H."/>
            <person name="Akhand A.I."/>
            <person name="Morshed G."/>
            <person name="Roy S."/>
            <person name="Uddin K.S."/>
            <person name="Rabeya T."/>
            <person name="Hossain A.S."/>
            <person name="Chowdhury A."/>
            <person name="Snigdha A.R."/>
            <person name="Mortoza M.S."/>
            <person name="Matin S.A."/>
            <person name="Hoque S.M.E."/>
            <person name="Islam M.K."/>
            <person name="Roy D.K."/>
            <person name="Haider R."/>
            <person name="Moosa M.M."/>
            <person name="Elias S.M."/>
            <person name="Hasan A.M."/>
            <person name="Jahan S."/>
            <person name="Shafiuddin M."/>
            <person name="Mahmood N."/>
            <person name="Shommy N.S."/>
        </authorList>
    </citation>
    <scope>NUCLEOTIDE SEQUENCE [LARGE SCALE GENOMIC DNA]</scope>
    <source>
        <strain evidence="3">cv. O-4</strain>
    </source>
</reference>
<dbReference type="Proteomes" id="UP000187203">
    <property type="component" value="Unassembled WGS sequence"/>
</dbReference>
<evidence type="ECO:0000313" key="3">
    <source>
        <dbReference type="Proteomes" id="UP000187203"/>
    </source>
</evidence>
<accession>A0A1R3J382</accession>
<feature type="compositionally biased region" description="Basic and acidic residues" evidence="1">
    <location>
        <begin position="9"/>
        <end position="33"/>
    </location>
</feature>
<name>A0A1R3J382_9ROSI</name>
<dbReference type="AlphaFoldDB" id="A0A1R3J382"/>
<dbReference type="EMBL" id="AWUE01016841">
    <property type="protein sequence ID" value="OMO89292.1"/>
    <property type="molecule type" value="Genomic_DNA"/>
</dbReference>
<feature type="region of interest" description="Disordered" evidence="1">
    <location>
        <begin position="1"/>
        <end position="33"/>
    </location>
</feature>
<protein>
    <submittedName>
        <fullName evidence="2">Uncharacterized protein</fullName>
    </submittedName>
</protein>
<gene>
    <name evidence="2" type="ORF">COLO4_19814</name>
</gene>
<evidence type="ECO:0000256" key="1">
    <source>
        <dbReference type="SAM" id="MobiDB-lite"/>
    </source>
</evidence>
<organism evidence="2 3">
    <name type="scientific">Corchorus olitorius</name>
    <dbReference type="NCBI Taxonomy" id="93759"/>
    <lineage>
        <taxon>Eukaryota</taxon>
        <taxon>Viridiplantae</taxon>
        <taxon>Streptophyta</taxon>
        <taxon>Embryophyta</taxon>
        <taxon>Tracheophyta</taxon>
        <taxon>Spermatophyta</taxon>
        <taxon>Magnoliopsida</taxon>
        <taxon>eudicotyledons</taxon>
        <taxon>Gunneridae</taxon>
        <taxon>Pentapetalae</taxon>
        <taxon>rosids</taxon>
        <taxon>malvids</taxon>
        <taxon>Malvales</taxon>
        <taxon>Malvaceae</taxon>
        <taxon>Grewioideae</taxon>
        <taxon>Apeibeae</taxon>
        <taxon>Corchorus</taxon>
    </lineage>
</organism>
<keyword evidence="3" id="KW-1185">Reference proteome</keyword>
<evidence type="ECO:0000313" key="2">
    <source>
        <dbReference type="EMBL" id="OMO89292.1"/>
    </source>
</evidence>
<sequence length="33" mass="4055">MVQHRIKQQSKDQKLHNGSNMRKDFERIDMAKR</sequence>